<reference evidence="1" key="1">
    <citation type="submission" date="2021-06" db="EMBL/GenBank/DDBJ databases">
        <authorList>
            <person name="Kallberg Y."/>
            <person name="Tangrot J."/>
            <person name="Rosling A."/>
        </authorList>
    </citation>
    <scope>NUCLEOTIDE SEQUENCE</scope>
    <source>
        <strain evidence="1">MA461A</strain>
    </source>
</reference>
<dbReference type="EMBL" id="CAJVQC010025487">
    <property type="protein sequence ID" value="CAG8730121.1"/>
    <property type="molecule type" value="Genomic_DNA"/>
</dbReference>
<name>A0ACA9Q129_9GLOM</name>
<accession>A0ACA9Q129</accession>
<proteinExistence type="predicted"/>
<evidence type="ECO:0000313" key="2">
    <source>
        <dbReference type="Proteomes" id="UP000789920"/>
    </source>
</evidence>
<comment type="caution">
    <text evidence="1">The sequence shown here is derived from an EMBL/GenBank/DDBJ whole genome shotgun (WGS) entry which is preliminary data.</text>
</comment>
<dbReference type="Proteomes" id="UP000789920">
    <property type="component" value="Unassembled WGS sequence"/>
</dbReference>
<evidence type="ECO:0000313" key="1">
    <source>
        <dbReference type="EMBL" id="CAG8730121.1"/>
    </source>
</evidence>
<gene>
    <name evidence="1" type="ORF">RPERSI_LOCUS12072</name>
</gene>
<organism evidence="1 2">
    <name type="scientific">Racocetra persica</name>
    <dbReference type="NCBI Taxonomy" id="160502"/>
    <lineage>
        <taxon>Eukaryota</taxon>
        <taxon>Fungi</taxon>
        <taxon>Fungi incertae sedis</taxon>
        <taxon>Mucoromycota</taxon>
        <taxon>Glomeromycotina</taxon>
        <taxon>Glomeromycetes</taxon>
        <taxon>Diversisporales</taxon>
        <taxon>Gigasporaceae</taxon>
        <taxon>Racocetra</taxon>
    </lineage>
</organism>
<sequence>MSGSNRTDNEDHVTGPLSDLASSTAVEPSILSTTSKPPAPSTLKNNSSLKNKIRRFLFPLFLLFVDIGLPLLLYFILSKHIPNIWALIISGIPPIVSVILNFIIRKQPNAVGILAIVGFIAGLILSLFQDDPKLFLLRESFITGVFGLIFIVTLIPIKIGTFQMRPLLYYKFKNLELGNLKGLTEDEPISERYERYWRSEPLFRRTFIVMNAVWGFGTLIEVPIRIIIIYNTKTVDEAVYIGHIVFN</sequence>
<protein>
    <submittedName>
        <fullName evidence="1">1732_t:CDS:1</fullName>
    </submittedName>
</protein>
<keyword evidence="2" id="KW-1185">Reference proteome</keyword>
<feature type="non-terminal residue" evidence="1">
    <location>
        <position position="247"/>
    </location>
</feature>